<evidence type="ECO:0000313" key="1">
    <source>
        <dbReference type="EMBL" id="KGR91215.1"/>
    </source>
</evidence>
<dbReference type="RefSeq" id="WP_036174448.1">
    <property type="nucleotide sequence ID" value="NZ_AVCZ01000009.1"/>
</dbReference>
<dbReference type="OrthoDB" id="9785438at2"/>
<dbReference type="Pfam" id="PF04134">
    <property type="entry name" value="DCC1-like"/>
    <property type="match status" value="1"/>
</dbReference>
<dbReference type="EMBL" id="JPVQ01000009">
    <property type="protein sequence ID" value="KGR91215.1"/>
    <property type="molecule type" value="Genomic_DNA"/>
</dbReference>
<proteinExistence type="predicted"/>
<reference evidence="1 2" key="1">
    <citation type="submission" date="2014-02" db="EMBL/GenBank/DDBJ databases">
        <title>Draft genome sequence of Lysinibacillus massiliensis CCUG 49529.</title>
        <authorList>
            <person name="Zhang F."/>
            <person name="Wang G."/>
            <person name="Zhang L."/>
        </authorList>
    </citation>
    <scope>NUCLEOTIDE SEQUENCE [LARGE SCALE GENOMIC DNA]</scope>
    <source>
        <strain evidence="1 2">CCUG 49529</strain>
    </source>
</reference>
<dbReference type="GO" id="GO:0015035">
    <property type="term" value="F:protein-disulfide reductase activity"/>
    <property type="evidence" value="ECO:0007669"/>
    <property type="project" value="InterPro"/>
</dbReference>
<dbReference type="AlphaFoldDB" id="A0A0A3J684"/>
<name>A0A0A3J684_9BACL</name>
<dbReference type="eggNOG" id="COG3011">
    <property type="taxonomic scope" value="Bacteria"/>
</dbReference>
<keyword evidence="2" id="KW-1185">Reference proteome</keyword>
<organism evidence="1 2">
    <name type="scientific">Ureibacillus massiliensis 4400831 = CIP 108448 = CCUG 49529</name>
    <dbReference type="NCBI Taxonomy" id="1211035"/>
    <lineage>
        <taxon>Bacteria</taxon>
        <taxon>Bacillati</taxon>
        <taxon>Bacillota</taxon>
        <taxon>Bacilli</taxon>
        <taxon>Bacillales</taxon>
        <taxon>Caryophanaceae</taxon>
        <taxon>Ureibacillus</taxon>
    </lineage>
</organism>
<protein>
    <submittedName>
        <fullName evidence="1">Thiol-disulfide oxidoreductase</fullName>
    </submittedName>
</protein>
<dbReference type="InterPro" id="IPR007263">
    <property type="entry name" value="DCC1-like"/>
</dbReference>
<dbReference type="InterPro" id="IPR052927">
    <property type="entry name" value="DCC_oxidoreductase"/>
</dbReference>
<gene>
    <name evidence="1" type="ORF">CD30_07155</name>
</gene>
<sequence>MESIVLFDGECNFCDKSVQFIIKHDPEGKFKFASLQSAIGQDILNKFGFQNTIINSLVLIEKEQYYIKSTAALRICKSLKGPWNLATVLLVVPRPIRDYFYSIIAKNRYKWFGKRELCILPSKEIRDRFL</sequence>
<evidence type="ECO:0000313" key="2">
    <source>
        <dbReference type="Proteomes" id="UP000030595"/>
    </source>
</evidence>
<dbReference type="PANTHER" id="PTHR33639:SF2">
    <property type="entry name" value="DUF393 DOMAIN-CONTAINING PROTEIN"/>
    <property type="match status" value="1"/>
</dbReference>
<dbReference type="PANTHER" id="PTHR33639">
    <property type="entry name" value="THIOL-DISULFIDE OXIDOREDUCTASE DCC"/>
    <property type="match status" value="1"/>
</dbReference>
<accession>A0A0A3J684</accession>
<comment type="caution">
    <text evidence="1">The sequence shown here is derived from an EMBL/GenBank/DDBJ whole genome shotgun (WGS) entry which is preliminary data.</text>
</comment>
<dbReference type="Proteomes" id="UP000030595">
    <property type="component" value="Unassembled WGS sequence"/>
</dbReference>